<dbReference type="Gene3D" id="1.10.10.10">
    <property type="entry name" value="Winged helix-like DNA-binding domain superfamily/Winged helix DNA-binding domain"/>
    <property type="match status" value="1"/>
</dbReference>
<accession>A0AA36HJN9</accession>
<dbReference type="GO" id="GO:0003700">
    <property type="term" value="F:DNA-binding transcription factor activity"/>
    <property type="evidence" value="ECO:0007669"/>
    <property type="project" value="InterPro"/>
</dbReference>
<keyword evidence="2" id="KW-0238">DNA-binding</keyword>
<dbReference type="InterPro" id="IPR000524">
    <property type="entry name" value="Tscrpt_reg_HTH_GntR"/>
</dbReference>
<dbReference type="PROSITE" id="PS50949">
    <property type="entry name" value="HTH_GNTR"/>
    <property type="match status" value="1"/>
</dbReference>
<dbReference type="PANTHER" id="PTHR43537">
    <property type="entry name" value="TRANSCRIPTIONAL REGULATOR, GNTR FAMILY"/>
    <property type="match status" value="1"/>
</dbReference>
<keyword evidence="3" id="KW-0804">Transcription</keyword>
<dbReference type="Gene3D" id="1.20.120.530">
    <property type="entry name" value="GntR ligand-binding domain-like"/>
    <property type="match status" value="1"/>
</dbReference>
<proteinExistence type="predicted"/>
<keyword evidence="6" id="KW-1185">Reference proteome</keyword>
<evidence type="ECO:0000259" key="4">
    <source>
        <dbReference type="PROSITE" id="PS50949"/>
    </source>
</evidence>
<evidence type="ECO:0000256" key="1">
    <source>
        <dbReference type="ARBA" id="ARBA00023015"/>
    </source>
</evidence>
<evidence type="ECO:0000256" key="3">
    <source>
        <dbReference type="ARBA" id="ARBA00023163"/>
    </source>
</evidence>
<keyword evidence="1" id="KW-0805">Transcription regulation</keyword>
<protein>
    <recommendedName>
        <fullName evidence="4">HTH gntR-type domain-containing protein</fullName>
    </recommendedName>
</protein>
<dbReference type="SMART" id="SM00895">
    <property type="entry name" value="FCD"/>
    <property type="match status" value="1"/>
</dbReference>
<dbReference type="GO" id="GO:0003677">
    <property type="term" value="F:DNA binding"/>
    <property type="evidence" value="ECO:0007669"/>
    <property type="project" value="UniProtKB-KW"/>
</dbReference>
<comment type="caution">
    <text evidence="5">The sequence shown here is derived from an EMBL/GenBank/DDBJ whole genome shotgun (WGS) entry which is preliminary data.</text>
</comment>
<dbReference type="InterPro" id="IPR036390">
    <property type="entry name" value="WH_DNA-bd_sf"/>
</dbReference>
<evidence type="ECO:0000313" key="6">
    <source>
        <dbReference type="Proteomes" id="UP001178507"/>
    </source>
</evidence>
<reference evidence="5" key="1">
    <citation type="submission" date="2023-08" db="EMBL/GenBank/DDBJ databases">
        <authorList>
            <person name="Chen Y."/>
            <person name="Shah S."/>
            <person name="Dougan E. K."/>
            <person name="Thang M."/>
            <person name="Chan C."/>
        </authorList>
    </citation>
    <scope>NUCLEOTIDE SEQUENCE</scope>
</reference>
<evidence type="ECO:0000256" key="2">
    <source>
        <dbReference type="ARBA" id="ARBA00023125"/>
    </source>
</evidence>
<dbReference type="PANTHER" id="PTHR43537:SF6">
    <property type="entry name" value="HTH-TYPE TRANSCRIPTIONAL REPRESSOR RSPR"/>
    <property type="match status" value="1"/>
</dbReference>
<dbReference type="InterPro" id="IPR011711">
    <property type="entry name" value="GntR_C"/>
</dbReference>
<dbReference type="Pfam" id="PF07729">
    <property type="entry name" value="FCD"/>
    <property type="match status" value="1"/>
</dbReference>
<dbReference type="Pfam" id="PF00392">
    <property type="entry name" value="GntR"/>
    <property type="match status" value="1"/>
</dbReference>
<dbReference type="InterPro" id="IPR008920">
    <property type="entry name" value="TF_FadR/GntR_C"/>
</dbReference>
<feature type="domain" description="HTH gntR-type" evidence="4">
    <location>
        <begin position="1"/>
        <end position="58"/>
    </location>
</feature>
<dbReference type="PRINTS" id="PR00035">
    <property type="entry name" value="HTHGNTR"/>
</dbReference>
<name>A0AA36HJN9_9DINO</name>
<dbReference type="SMART" id="SM00345">
    <property type="entry name" value="HTH_GNTR"/>
    <property type="match status" value="1"/>
</dbReference>
<dbReference type="Proteomes" id="UP001178507">
    <property type="component" value="Unassembled WGS sequence"/>
</dbReference>
<dbReference type="CDD" id="cd07377">
    <property type="entry name" value="WHTH_GntR"/>
    <property type="match status" value="1"/>
</dbReference>
<dbReference type="EMBL" id="CAUJNA010000001">
    <property type="protein sequence ID" value="CAJ1370056.1"/>
    <property type="molecule type" value="Genomic_DNA"/>
</dbReference>
<gene>
    <name evidence="5" type="ORF">EVOR1521_LOCUS701</name>
</gene>
<dbReference type="AlphaFoldDB" id="A0AA36HJN9"/>
<sequence length="219" mass="24926">MRERIVKNDLPPGSKLSEAEIAKSYGISRQPVREAFIKLAEEGLLLIRPQRSTLVTKIDYPTVLQSRFVREAVEADIVRLLAQDPQPALVQELRSQLRNQAKIGKTSSADFINEDEIFHRTLAEAAGKDVAWQFVEGLKSQMDRVRFLSFELFPIATLIKQHTAIVDQIEAGNPDTASRAMREHLNEILKTLPQIIQRNQIYFDRCEDLATDGSPFNRE</sequence>
<organism evidence="5 6">
    <name type="scientific">Effrenium voratum</name>
    <dbReference type="NCBI Taxonomy" id="2562239"/>
    <lineage>
        <taxon>Eukaryota</taxon>
        <taxon>Sar</taxon>
        <taxon>Alveolata</taxon>
        <taxon>Dinophyceae</taxon>
        <taxon>Suessiales</taxon>
        <taxon>Symbiodiniaceae</taxon>
        <taxon>Effrenium</taxon>
    </lineage>
</organism>
<dbReference type="SUPFAM" id="SSF46785">
    <property type="entry name" value="Winged helix' DNA-binding domain"/>
    <property type="match status" value="1"/>
</dbReference>
<dbReference type="InterPro" id="IPR036388">
    <property type="entry name" value="WH-like_DNA-bd_sf"/>
</dbReference>
<dbReference type="SUPFAM" id="SSF48008">
    <property type="entry name" value="GntR ligand-binding domain-like"/>
    <property type="match status" value="1"/>
</dbReference>
<evidence type="ECO:0000313" key="5">
    <source>
        <dbReference type="EMBL" id="CAJ1370056.1"/>
    </source>
</evidence>